<dbReference type="OrthoDB" id="5829794at2"/>
<evidence type="ECO:0000259" key="1">
    <source>
        <dbReference type="Pfam" id="PF07022"/>
    </source>
</evidence>
<feature type="domain" description="Bacteriophage CI repressor N-terminal" evidence="1">
    <location>
        <begin position="18"/>
        <end position="82"/>
    </location>
</feature>
<keyword evidence="4" id="KW-1185">Reference proteome</keyword>
<gene>
    <name evidence="3" type="ORF">C9I99_07900</name>
</gene>
<reference evidence="3 4" key="1">
    <citation type="submission" date="2018-03" db="EMBL/GenBank/DDBJ databases">
        <title>Whole genome sequencing of Histamine producing bacteria.</title>
        <authorList>
            <person name="Butler K."/>
        </authorList>
    </citation>
    <scope>NUCLEOTIDE SEQUENCE [LARGE SCALE GENOMIC DNA]</scope>
    <source>
        <strain evidence="3 4">JCM 13586</strain>
    </source>
</reference>
<dbReference type="Gene3D" id="2.10.109.10">
    <property type="entry name" value="Umud Fragment, subunit A"/>
    <property type="match status" value="1"/>
</dbReference>
<name>A0A2T3J1M4_9GAMM</name>
<organism evidence="3 4">
    <name type="scientific">Photobacterium lutimaris</name>
    <dbReference type="NCBI Taxonomy" id="388278"/>
    <lineage>
        <taxon>Bacteria</taxon>
        <taxon>Pseudomonadati</taxon>
        <taxon>Pseudomonadota</taxon>
        <taxon>Gammaproteobacteria</taxon>
        <taxon>Vibrionales</taxon>
        <taxon>Vibrionaceae</taxon>
        <taxon>Photobacterium</taxon>
    </lineage>
</organism>
<dbReference type="InterPro" id="IPR010982">
    <property type="entry name" value="Lambda_DNA-bd_dom_sf"/>
</dbReference>
<dbReference type="GO" id="GO:0045892">
    <property type="term" value="P:negative regulation of DNA-templated transcription"/>
    <property type="evidence" value="ECO:0007669"/>
    <property type="project" value="InterPro"/>
</dbReference>
<evidence type="ECO:0000313" key="4">
    <source>
        <dbReference type="Proteomes" id="UP000241222"/>
    </source>
</evidence>
<dbReference type="InterPro" id="IPR010744">
    <property type="entry name" value="Phage_CI_N"/>
</dbReference>
<comment type="caution">
    <text evidence="3">The sequence shown here is derived from an EMBL/GenBank/DDBJ whole genome shotgun (WGS) entry which is preliminary data.</text>
</comment>
<dbReference type="GO" id="GO:0051259">
    <property type="term" value="P:protein complex oligomerization"/>
    <property type="evidence" value="ECO:0007669"/>
    <property type="project" value="InterPro"/>
</dbReference>
<dbReference type="GO" id="GO:0003677">
    <property type="term" value="F:DNA binding"/>
    <property type="evidence" value="ECO:0007669"/>
    <property type="project" value="InterPro"/>
</dbReference>
<evidence type="ECO:0000313" key="3">
    <source>
        <dbReference type="EMBL" id="PSU34982.1"/>
    </source>
</evidence>
<accession>A0A2T3J1M4</accession>
<evidence type="ECO:0000259" key="2">
    <source>
        <dbReference type="Pfam" id="PF16452"/>
    </source>
</evidence>
<dbReference type="Proteomes" id="UP000241222">
    <property type="component" value="Unassembled WGS sequence"/>
</dbReference>
<protein>
    <submittedName>
        <fullName evidence="3">Transcriptional regulator</fullName>
    </submittedName>
</protein>
<proteinExistence type="predicted"/>
<sequence>MELSQHKIEPFDYQGGADFINRLKEVYSVSHRMDLSNIIGVSNGTMSTWRTRNQTPFEIAVRVHLASGVSLKWLLLGEGDMYDSSKSAEESNQAQLPYAELEYGELTDKGTLLFDTKFLDENPEYEMVLKYEGKTLFVDTSNTKIISGRYLVEFDGVTSINELHRIPGEKIYMNFNGKDIAVEEAQIKVLGKLNK</sequence>
<dbReference type="EMBL" id="PYMH01000002">
    <property type="protein sequence ID" value="PSU34982.1"/>
    <property type="molecule type" value="Genomic_DNA"/>
</dbReference>
<feature type="domain" description="Bacteriophage CI repressor C-terminal" evidence="2">
    <location>
        <begin position="97"/>
        <end position="193"/>
    </location>
</feature>
<dbReference type="RefSeq" id="WP_107348305.1">
    <property type="nucleotide sequence ID" value="NZ_PYMH01000002.1"/>
</dbReference>
<dbReference type="Pfam" id="PF16452">
    <property type="entry name" value="Phage_CI_C"/>
    <property type="match status" value="1"/>
</dbReference>
<dbReference type="AlphaFoldDB" id="A0A2T3J1M4"/>
<dbReference type="Gene3D" id="1.10.260.40">
    <property type="entry name" value="lambda repressor-like DNA-binding domains"/>
    <property type="match status" value="1"/>
</dbReference>
<dbReference type="Pfam" id="PF07022">
    <property type="entry name" value="Phage_CI_repr"/>
    <property type="match status" value="1"/>
</dbReference>
<dbReference type="InterPro" id="IPR032499">
    <property type="entry name" value="Phage_CI_C"/>
</dbReference>